<evidence type="ECO:0000256" key="5">
    <source>
        <dbReference type="ARBA" id="ARBA00022553"/>
    </source>
</evidence>
<gene>
    <name evidence="16" type="ORF">G7087_15345</name>
</gene>
<dbReference type="SMART" id="SM01231">
    <property type="entry name" value="H-kinase_dim"/>
    <property type="match status" value="1"/>
</dbReference>
<feature type="domain" description="Histidine kinase" evidence="13">
    <location>
        <begin position="367"/>
        <end position="567"/>
    </location>
</feature>
<dbReference type="Pfam" id="PF01627">
    <property type="entry name" value="Hpt"/>
    <property type="match status" value="1"/>
</dbReference>
<dbReference type="PROSITE" id="PS50894">
    <property type="entry name" value="HPT"/>
    <property type="match status" value="1"/>
</dbReference>
<dbReference type="InterPro" id="IPR051315">
    <property type="entry name" value="Bact_Chemotaxis_CheA"/>
</dbReference>
<dbReference type="PROSITE" id="PS50109">
    <property type="entry name" value="HIS_KIN"/>
    <property type="match status" value="1"/>
</dbReference>
<evidence type="ECO:0000256" key="3">
    <source>
        <dbReference type="ARBA" id="ARBA00021495"/>
    </source>
</evidence>
<comment type="caution">
    <text evidence="16">The sequence shown here is derived from an EMBL/GenBank/DDBJ whole genome shotgun (WGS) entry which is preliminary data.</text>
</comment>
<comment type="catalytic activity">
    <reaction evidence="1">
        <text>ATP + protein L-histidine = ADP + protein N-phospho-L-histidine.</text>
        <dbReference type="EC" id="2.7.13.3"/>
    </reaction>
</comment>
<dbReference type="InterPro" id="IPR004358">
    <property type="entry name" value="Sig_transdc_His_kin-like_C"/>
</dbReference>
<dbReference type="EMBL" id="JAAOCD010000008">
    <property type="protein sequence ID" value="NHK99757.1"/>
    <property type="molecule type" value="Genomic_DNA"/>
</dbReference>
<keyword evidence="8" id="KW-0418">Kinase</keyword>
<feature type="modified residue" description="Phosphohistidine" evidence="12">
    <location>
        <position position="46"/>
    </location>
</feature>
<keyword evidence="6" id="KW-0808">Transferase</keyword>
<evidence type="ECO:0000259" key="15">
    <source>
        <dbReference type="PROSITE" id="PS50894"/>
    </source>
</evidence>
<dbReference type="PROSITE" id="PS50851">
    <property type="entry name" value="CHEW"/>
    <property type="match status" value="1"/>
</dbReference>
<evidence type="ECO:0000256" key="7">
    <source>
        <dbReference type="ARBA" id="ARBA00022741"/>
    </source>
</evidence>
<dbReference type="Pfam" id="PF02895">
    <property type="entry name" value="H-kinase_dim"/>
    <property type="match status" value="1"/>
</dbReference>
<evidence type="ECO:0000256" key="1">
    <source>
        <dbReference type="ARBA" id="ARBA00000085"/>
    </source>
</evidence>
<evidence type="ECO:0000256" key="12">
    <source>
        <dbReference type="PROSITE-ProRule" id="PRU00110"/>
    </source>
</evidence>
<keyword evidence="5 12" id="KW-0597">Phosphoprotein</keyword>
<dbReference type="PANTHER" id="PTHR43395:SF10">
    <property type="entry name" value="CHEMOTAXIS PROTEIN CHEA"/>
    <property type="match status" value="1"/>
</dbReference>
<dbReference type="SMART" id="SM00073">
    <property type="entry name" value="HPT"/>
    <property type="match status" value="1"/>
</dbReference>
<dbReference type="SUPFAM" id="SSF50341">
    <property type="entry name" value="CheW-like"/>
    <property type="match status" value="1"/>
</dbReference>
<name>A0ABX0HXN4_9BURK</name>
<reference evidence="16 17" key="1">
    <citation type="submission" date="2020-03" db="EMBL/GenBank/DDBJ databases">
        <title>Rubrivivax benzoatilyticus JA2 (sequenced after 10 years sub-culturing).</title>
        <authorList>
            <person name="Gupta D."/>
            <person name="Chintalapati S."/>
            <person name="Chintalapati V.R."/>
        </authorList>
    </citation>
    <scope>NUCLEOTIDE SEQUENCE [LARGE SCALE GENOMIC DNA]</scope>
    <source>
        <strain evidence="16 17">JA2-Mal</strain>
    </source>
</reference>
<dbReference type="InterPro" id="IPR037257">
    <property type="entry name" value="T2SS_E_N_sf"/>
</dbReference>
<keyword evidence="17" id="KW-1185">Reference proteome</keyword>
<dbReference type="SUPFAM" id="SSF47384">
    <property type="entry name" value="Homodimeric domain of signal transducing histidine kinase"/>
    <property type="match status" value="1"/>
</dbReference>
<dbReference type="Gene3D" id="3.30.565.10">
    <property type="entry name" value="Histidine kinase-like ATPase, C-terminal domain"/>
    <property type="match status" value="1"/>
</dbReference>
<comment type="function">
    <text evidence="11">Involved in the transmission of sensory signals from the chemoreceptors to the flagellar motors. CheA is autophosphorylated; it can transfer its phosphate group to either CheB or CheY.</text>
</comment>
<dbReference type="SMART" id="SM00260">
    <property type="entry name" value="CheW"/>
    <property type="match status" value="1"/>
</dbReference>
<dbReference type="Gene3D" id="2.30.30.40">
    <property type="entry name" value="SH3 Domains"/>
    <property type="match status" value="1"/>
</dbReference>
<dbReference type="InterPro" id="IPR037006">
    <property type="entry name" value="CheA-like_homodim_sf"/>
</dbReference>
<dbReference type="InterPro" id="IPR003594">
    <property type="entry name" value="HATPase_dom"/>
</dbReference>
<dbReference type="Gene3D" id="1.10.287.560">
    <property type="entry name" value="Histidine kinase CheA-like, homodimeric domain"/>
    <property type="match status" value="1"/>
</dbReference>
<dbReference type="CDD" id="cd00088">
    <property type="entry name" value="HPT"/>
    <property type="match status" value="1"/>
</dbReference>
<dbReference type="SUPFAM" id="SSF160246">
    <property type="entry name" value="EspE N-terminal domain-like"/>
    <property type="match status" value="1"/>
</dbReference>
<protein>
    <recommendedName>
        <fullName evidence="3">Chemotaxis protein CheA</fullName>
        <ecNumber evidence="2">2.7.13.3</ecNumber>
    </recommendedName>
</protein>
<dbReference type="SUPFAM" id="SSF47226">
    <property type="entry name" value="Histidine-containing phosphotransfer domain, HPT domain"/>
    <property type="match status" value="1"/>
</dbReference>
<dbReference type="SUPFAM" id="SSF55874">
    <property type="entry name" value="ATPase domain of HSP90 chaperone/DNA topoisomerase II/histidine kinase"/>
    <property type="match status" value="1"/>
</dbReference>
<dbReference type="InterPro" id="IPR036890">
    <property type="entry name" value="HATPase_C_sf"/>
</dbReference>
<evidence type="ECO:0000256" key="11">
    <source>
        <dbReference type="ARBA" id="ARBA00035100"/>
    </source>
</evidence>
<dbReference type="Pfam" id="PF01584">
    <property type="entry name" value="CheW"/>
    <property type="match status" value="1"/>
</dbReference>
<evidence type="ECO:0000313" key="16">
    <source>
        <dbReference type="EMBL" id="NHK99757.1"/>
    </source>
</evidence>
<organism evidence="16 17">
    <name type="scientific">Rubrivivax benzoatilyticus</name>
    <dbReference type="NCBI Taxonomy" id="316997"/>
    <lineage>
        <taxon>Bacteria</taxon>
        <taxon>Pseudomonadati</taxon>
        <taxon>Pseudomonadota</taxon>
        <taxon>Betaproteobacteria</taxon>
        <taxon>Burkholderiales</taxon>
        <taxon>Sphaerotilaceae</taxon>
        <taxon>Rubrivivax</taxon>
    </lineage>
</organism>
<dbReference type="InterPro" id="IPR036641">
    <property type="entry name" value="HPT_dom_sf"/>
</dbReference>
<evidence type="ECO:0000256" key="6">
    <source>
        <dbReference type="ARBA" id="ARBA00022679"/>
    </source>
</evidence>
<evidence type="ECO:0000259" key="14">
    <source>
        <dbReference type="PROSITE" id="PS50851"/>
    </source>
</evidence>
<evidence type="ECO:0000256" key="10">
    <source>
        <dbReference type="ARBA" id="ARBA00023012"/>
    </source>
</evidence>
<feature type="domain" description="HPt" evidence="15">
    <location>
        <begin position="1"/>
        <end position="103"/>
    </location>
</feature>
<feature type="domain" description="CheW-like" evidence="14">
    <location>
        <begin position="562"/>
        <end position="696"/>
    </location>
</feature>
<evidence type="ECO:0000256" key="4">
    <source>
        <dbReference type="ARBA" id="ARBA00022500"/>
    </source>
</evidence>
<accession>A0ABX0HXN4</accession>
<evidence type="ECO:0000256" key="8">
    <source>
        <dbReference type="ARBA" id="ARBA00022777"/>
    </source>
</evidence>
<dbReference type="InterPro" id="IPR036097">
    <property type="entry name" value="HisK_dim/P_sf"/>
</dbReference>
<keyword evidence="10" id="KW-0902">Two-component regulatory system</keyword>
<dbReference type="Pfam" id="PF02518">
    <property type="entry name" value="HATPase_c"/>
    <property type="match status" value="1"/>
</dbReference>
<dbReference type="PRINTS" id="PR00344">
    <property type="entry name" value="BCTRLSENSOR"/>
</dbReference>
<dbReference type="InterPro" id="IPR004105">
    <property type="entry name" value="CheA-like_dim"/>
</dbReference>
<evidence type="ECO:0000259" key="13">
    <source>
        <dbReference type="PROSITE" id="PS50109"/>
    </source>
</evidence>
<dbReference type="EC" id="2.7.13.3" evidence="2"/>
<dbReference type="Proteomes" id="UP000802098">
    <property type="component" value="Unassembled WGS sequence"/>
</dbReference>
<dbReference type="SMART" id="SM00387">
    <property type="entry name" value="HATPase_c"/>
    <property type="match status" value="1"/>
</dbReference>
<dbReference type="InterPro" id="IPR005467">
    <property type="entry name" value="His_kinase_dom"/>
</dbReference>
<keyword evidence="4" id="KW-0145">Chemotaxis</keyword>
<proteinExistence type="predicted"/>
<evidence type="ECO:0000256" key="2">
    <source>
        <dbReference type="ARBA" id="ARBA00012438"/>
    </source>
</evidence>
<keyword evidence="9" id="KW-0067">ATP-binding</keyword>
<keyword evidence="7" id="KW-0547">Nucleotide-binding</keyword>
<evidence type="ECO:0000256" key="9">
    <source>
        <dbReference type="ARBA" id="ARBA00022840"/>
    </source>
</evidence>
<dbReference type="Gene3D" id="1.20.120.160">
    <property type="entry name" value="HPT domain"/>
    <property type="match status" value="1"/>
</dbReference>
<dbReference type="InterPro" id="IPR036061">
    <property type="entry name" value="CheW-like_dom_sf"/>
</dbReference>
<dbReference type="InterPro" id="IPR002545">
    <property type="entry name" value="CheW-lke_dom"/>
</dbReference>
<dbReference type="InterPro" id="IPR008207">
    <property type="entry name" value="Sig_transdc_His_kin_Hpt_dom"/>
</dbReference>
<dbReference type="CDD" id="cd16916">
    <property type="entry name" value="HATPase_CheA-like"/>
    <property type="match status" value="1"/>
</dbReference>
<dbReference type="PANTHER" id="PTHR43395">
    <property type="entry name" value="SENSOR HISTIDINE KINASE CHEA"/>
    <property type="match status" value="1"/>
</dbReference>
<sequence>MDMDDALKTFFSEARELLADMETALLGADVAPGAAVDVNAIFRAAHTIKGSAGLFGLDGVVRFTHVLESVLDEVRSGTVAIQGPLTPLLLRCCDHVGAWVDALEAGVELDDGHLAAEDTLLARLRAYLGAEAAAPEPAADETAQPTEGQWHLSIRFGADVLRNGMDPLAFVRYLSTIGRIERIVTLPDAVPALEELDPESCCLGFEIALVTSADRATIESVFEFVIDDCELRLVPPRSRVAEYVELIRALPEQPERIGEILVRCGSITERELEDALGRQRESDPPPRLGALLTEQGQVAPEVVEAALDRQRQVRETRTAESSTIRVDANKLDRLITLVGELVIAAAGAQQASRRVRDLELQEAHATLSALVQDVRDSALNLRMVRIGATFSRFKRVVHDVAAELGKDIELRVGGEDTELDKTVVEKLGDPLMHLVRNAIDHGIDSPEQRAARGKPARGVVGLNAYHDSGAIVIEVSDDGGGLNRERILAKARERGIVDADHVPADHEIDQLIFEAGFSTAEQVTNLSGRGVGMDVVKQNITALRGSVELASRPGEGTTVTVRLPLTLAIINGFQVAVGRSMFVVPMEMVDECVAYSCADGHDYTDLRNSVLPLVRLRELFGLGGEPPVRQNIVVVQCAGARCGLVVDALLGESQTVIKPLSRMFQQVRGISGSSLLGSGGVALILDVPALLAVAGHGRYSPPERCAIVA</sequence>
<evidence type="ECO:0000313" key="17">
    <source>
        <dbReference type="Proteomes" id="UP000802098"/>
    </source>
</evidence>